<name>B3G1T3_PSEAI</name>
<dbReference type="SUPFAM" id="SSF52540">
    <property type="entry name" value="P-loop containing nucleoside triphosphate hydrolases"/>
    <property type="match status" value="1"/>
</dbReference>
<protein>
    <recommendedName>
        <fullName evidence="1">AAA+ ATPase domain-containing protein</fullName>
    </recommendedName>
</protein>
<accession>B3G1T3</accession>
<sequence>MAEVTAMAASYSADCHHILSLLARSRNVLLSGAPGTGKSKLLAEVALAFEAALGVSPVGGAPKLNPSGRIPIPPAAGSVKNIPAPTKTDRKVFRTVFHQNSKYRDFLSGITPAVNKVAGAPDFNIVKGTLYRASEHAKSPNGAALLIIDEINRGPAVQVFGGAIVAIESDKRLAPDGNKRPETQFFELLDPTTGEVIPYALPHDLYILAAMNQADASVEPLDVAFLRRWEPLRLEPDEAILRAFYGLGAANSNALPDMPASVMDALEASVRAWVAVNEQIALGRGPEFQIGHGVLLSDMNIQTLSLPEVLSILCVGWAKVRAHVEEVFFGDIRGIAAALNALDGPAFNPFKLTETTFADDLRFRLEGPTNFTEGNIYTTLRAFAHPRG</sequence>
<dbReference type="Pfam" id="PF07728">
    <property type="entry name" value="AAA_5"/>
    <property type="match status" value="1"/>
</dbReference>
<dbReference type="SMART" id="SM00382">
    <property type="entry name" value="AAA"/>
    <property type="match status" value="1"/>
</dbReference>
<dbReference type="GO" id="GO:0005524">
    <property type="term" value="F:ATP binding"/>
    <property type="evidence" value="ECO:0007669"/>
    <property type="project" value="InterPro"/>
</dbReference>
<dbReference type="InterPro" id="IPR052934">
    <property type="entry name" value="Methyl-DNA_Rec/Restrict_Enz"/>
</dbReference>
<proteinExistence type="predicted"/>
<dbReference type="AlphaFoldDB" id="B3G1T3"/>
<evidence type="ECO:0000259" key="1">
    <source>
        <dbReference type="SMART" id="SM00382"/>
    </source>
</evidence>
<dbReference type="InterPro" id="IPR027417">
    <property type="entry name" value="P-loop_NTPase"/>
</dbReference>
<gene>
    <name evidence="2" type="ORF">PACL_0207</name>
</gene>
<feature type="domain" description="AAA+ ATPase" evidence="1">
    <location>
        <begin position="24"/>
        <end position="235"/>
    </location>
</feature>
<dbReference type="InterPro" id="IPR003593">
    <property type="entry name" value="AAA+_ATPase"/>
</dbReference>
<dbReference type="Gene3D" id="3.40.50.300">
    <property type="entry name" value="P-loop containing nucleotide triphosphate hydrolases"/>
    <property type="match status" value="1"/>
</dbReference>
<reference evidence="2" key="1">
    <citation type="journal article" date="2008" name="Genomics">
        <title>Large-insert genome analysis technology detects structural variation in Pseudomonas aeruginosa clinical strains from cystic fibrosis patients.</title>
        <authorList>
            <person name="Hayden H.S."/>
            <person name="Gillett W."/>
            <person name="Saenphimmachak C."/>
            <person name="Lim R."/>
            <person name="Zhou Y."/>
            <person name="Jacobs M.A."/>
            <person name="Chang J."/>
            <person name="Rohmer L."/>
            <person name="D'Argenio D.A."/>
            <person name="Palmieri A."/>
            <person name="Levy R."/>
            <person name="Haugen E."/>
            <person name="Wong G.K."/>
            <person name="Brittnacher M.J."/>
            <person name="Burns J.L."/>
            <person name="Miller S.I."/>
            <person name="Olson M.V."/>
            <person name="Kaul R."/>
        </authorList>
    </citation>
    <scope>NUCLEOTIDE SEQUENCE</scope>
    <source>
        <strain evidence="2">PACS171b</strain>
    </source>
</reference>
<organism evidence="2">
    <name type="scientific">Pseudomonas aeruginosa</name>
    <dbReference type="NCBI Taxonomy" id="287"/>
    <lineage>
        <taxon>Bacteria</taxon>
        <taxon>Pseudomonadati</taxon>
        <taxon>Pseudomonadota</taxon>
        <taxon>Gammaproteobacteria</taxon>
        <taxon>Pseudomonadales</taxon>
        <taxon>Pseudomonadaceae</taxon>
        <taxon>Pseudomonas</taxon>
    </lineage>
</organism>
<evidence type="ECO:0000313" key="2">
    <source>
        <dbReference type="EMBL" id="ACD38995.1"/>
    </source>
</evidence>
<dbReference type="PANTHER" id="PTHR37291:SF1">
    <property type="entry name" value="TYPE IV METHYL-DIRECTED RESTRICTION ENZYME ECOKMCRB SUBUNIT"/>
    <property type="match status" value="1"/>
</dbReference>
<dbReference type="PANTHER" id="PTHR37291">
    <property type="entry name" value="5-METHYLCYTOSINE-SPECIFIC RESTRICTION ENZYME B"/>
    <property type="match status" value="1"/>
</dbReference>
<dbReference type="EMBL" id="EU595745">
    <property type="protein sequence ID" value="ACD38995.1"/>
    <property type="molecule type" value="Genomic_DNA"/>
</dbReference>
<dbReference type="GO" id="GO:0016887">
    <property type="term" value="F:ATP hydrolysis activity"/>
    <property type="evidence" value="ECO:0007669"/>
    <property type="project" value="InterPro"/>
</dbReference>
<dbReference type="InterPro" id="IPR011704">
    <property type="entry name" value="ATPase_dyneun-rel_AAA"/>
</dbReference>